<feature type="compositionally biased region" description="Low complexity" evidence="2">
    <location>
        <begin position="311"/>
        <end position="322"/>
    </location>
</feature>
<sequence length="2635" mass="287042">MGKALQTVTALAQEGEAEKAADLLRKECREAPASSLATARHAVVEAYIRKDRVEDAYVFALEARRAIVLRGIGDFVLAVLRHLLYSMGKTGRHPWRSNAAGQDSGWQRPGSSAKWDYWPGTWKTSPRAQAKASFPSYDRSWEGEAITVVREERVPAPDLPEGVAKHAQQAVNILRKAEQRVARITRDQKEKTSRFAAYERQVRAAHAEEEKRYLATQEKLSAELQEAMQQQAEARDAVAHTMEALFSGGGAMDTTETTTSDQGSWEHLLQRAPPPSAATTLEPELLEVLRQYKSGNLTLRGPPRLSPANFGPAAPLTGAPAPVRAAPVQHVPEPPTGRPPTYGMSSPNAAAERAAPYPPASPTVRAGNLDGTVKTDAKPLLTEVPLKQGPLPSTVPQQATAHPTPVPEPVPLPVPPDVGPGTSPLSDMLQAKRREARKAAAPFGGKCSAEEQPMPPVVNTEGDGAGKPGALIDDDGDGDELDSAELHSASPGYTFFDGMADWWVCGELELLGLSSLSCSIPSVNAYSWEFVFVLRCLESFRSLQCVIPSHWCHAFFCAGEVVADIIGALALDDFLYGIVPFFFTLQVPDSATLEEVTHAVRIIGKLPGKDLDVLLPVSNQRHFCALSFIAFPSIIHQVQPSLRAIILDLTRVGGHYYADTVPALLSLEAFFELIGRHIWRDTDEVDLWIDAADVPATHGDLAFTSGSVFTVLLKGLPPDRVFSAREVLAPGVEWGPFEQTPSPRQSVGEAIVDRNRSFHLPYSMLTPLSLSQSARKALKLLPYERLLHTDIHLYLDVSSNHCHTVYTGPAQSCPWLLDLRPLGFSTRVLFRDFEPTIQDILEVLPCTLPDLVTLSVQCLTPHEQRSTYLPVVLVTAVFDGLLDATLPGAASLVASDLAQNCVASAPASLAASGPVETKNPSEATTALQAAVSQVAGTPHVALLPEPFHRIGDYPPDSPLHAQVEGDDDVDTEEADRALLVTVLLFSQEHTQEEVRLRLHIPCTVEDVTRQLLDECDEHRYALFPHHVPADPQPSQWWLAFIAQPAWAGEEPTILLNLTAIDGRCFVASAPNPFSRAQIFRLVQLPDDGTYDIFPFWRFTPMQEDDTVAVIPCGTVTIVRSGGRHVVHGHGIDTMLLGGTMWLAEPELPSPPVSNRCLLVQGHGHDVLQPLSGAAVPTSDEVSIACGVAGSPVHVVEATQLVRDAVHRGFPCSRIFGVAFPTAADVEHDSINLYVTFIDCRPLLQGWIVEISSDGRLRHSDLTEWLETFAPVGWQVQITGAPIEQGYLETANGDILVAEYVPETSSEGVSDVQSPSRPPSDEGSESSDSSSDSGSDLPGDAPQPHFASNTSSLPSQDRHRSRSPSRHSHGHACSFSYLAVQDSHAACLWPLLGLVAVIAWLAAFVICTVISFAARGSSGSPFHPVRHLLLTLLLLPQVVASPLLEPVLGFGRFAAALVYVLTELTLRLSCLSCVVVAKLLSEPQARDTAGLYVLAGLRLVARRLGPPWRYLSGPSAVHFADDSDPETEGVDEDAPVRWVHFMVLAVGFTPELITVALRFPATLDETLQNVTGSRAPGRVRAFPCLIAASPQPLSGLGVLVALPSWSFDTFSPRVMVCIDTTAIDGRIFAAITPAHVMCRQLQLIADLPPNLCVSIFVGLAVEPLPGEAWCHLCSGDTISFYPEEQARLPPLSLSHLLLRVAGWRHTPDLPHARSDHTYCLVSVDGSILHFANPRRPTAYRDHIAAAIGTRVERLHLFPAVPLVSDAVIDGIQCRTVLAVCEFDSPPPPLTFGVILDLRALLLGWCLLRAVSGHIRCREVLAQVQEGKCLCLNFLCLSLLLVFAGPGYKRPHLYTVILHHLHLMKTYFMGSPMPLPQILRQVVTGELVTIVPVGIRAVLFLSLLVQGATVQVFTLADDTLPTDVTADEAGFMWNAVSFDPARSSGPQQDTPVARFDFDAVPTFAPFKSAISGYATECPLRTPAQVGRVQPRCLPTPCRAGIFRVHTLVSDDDFADLDACLVLGFTLLEASVQTPESEAFLLASTLLDTLQEYQGAIAGKSAAYHLSLGTLLPLTAFQAEAIALEDTIPQPVRAVDYWRGTVSDWLDTDLTHLYADPTIPAGWREVFASLPLYTCITDPANVIGVVIYTDGSADARHAGDITLAAWSFAVWFQTETQLYFAGCSAHSTVPLRTPFSLGESDETPFTAELLAIAWSLVWALEFGAGLGVPIEIRYDCTSAGGCAFAGMRAPSCRSPDGQWTVPGFTGFLRQALELRVPVFHRHVAGHKGDVGNELCDRLAKFARKHPEDFFDRCLPLWPHEWWNSSLAQWGWMAGFSGPELPRLSALEAEARRMRAVQFSPCPPDLGVTQVQRAATTLLFQFTVLSYNVLTMYDPKAPKGKQQRTGDIGLMIAGKREVLKRQLLDRQVWLAGFQETRLHTSATLPDGDFIMLNVAANSAGQYGCALWINKQYVYATHGNTKHRITTDQVTITSCSERAKILMSRVFGKPGLETFCNVLKALTSCSWLMPTHTLVLLRLIALARLGPSLKIGKGSVSTPFYVIVLAFCRPLARFMKVSTGHGLLQAMILSSIVSPSRGSLLRAYHEFGVTLRPYRRDKIIYQSLVYVNLHWCLAEARPVC</sequence>
<accession>A0A1Q9C152</accession>
<feature type="region of interest" description="Disordered" evidence="2">
    <location>
        <begin position="299"/>
        <end position="371"/>
    </location>
</feature>
<dbReference type="OrthoDB" id="185373at2759"/>
<comment type="caution">
    <text evidence="4">The sequence shown here is derived from an EMBL/GenBank/DDBJ whole genome shotgun (WGS) entry which is preliminary data.</text>
</comment>
<feature type="compositionally biased region" description="Polar residues" evidence="2">
    <location>
        <begin position="1345"/>
        <end position="1354"/>
    </location>
</feature>
<feature type="transmembrane region" description="Helical" evidence="3">
    <location>
        <begin position="1424"/>
        <end position="1443"/>
    </location>
</feature>
<feature type="compositionally biased region" description="Low complexity" evidence="2">
    <location>
        <begin position="1325"/>
        <end position="1341"/>
    </location>
</feature>
<feature type="compositionally biased region" description="Polar residues" evidence="2">
    <location>
        <begin position="1303"/>
        <end position="1312"/>
    </location>
</feature>
<dbReference type="InterPro" id="IPR036397">
    <property type="entry name" value="RNaseH_sf"/>
</dbReference>
<evidence type="ECO:0000256" key="3">
    <source>
        <dbReference type="SAM" id="Phobius"/>
    </source>
</evidence>
<evidence type="ECO:0000256" key="2">
    <source>
        <dbReference type="SAM" id="MobiDB-lite"/>
    </source>
</evidence>
<keyword evidence="1" id="KW-0175">Coiled coil</keyword>
<keyword evidence="3" id="KW-0812">Transmembrane</keyword>
<evidence type="ECO:0000313" key="5">
    <source>
        <dbReference type="Proteomes" id="UP000186817"/>
    </source>
</evidence>
<dbReference type="Gene3D" id="3.30.420.10">
    <property type="entry name" value="Ribonuclease H-like superfamily/Ribonuclease H"/>
    <property type="match status" value="1"/>
</dbReference>
<keyword evidence="3" id="KW-1133">Transmembrane helix</keyword>
<proteinExistence type="predicted"/>
<dbReference type="SUPFAM" id="SSF53098">
    <property type="entry name" value="Ribonuclease H-like"/>
    <property type="match status" value="1"/>
</dbReference>
<keyword evidence="3" id="KW-0472">Membrane</keyword>
<keyword evidence="5" id="KW-1185">Reference proteome</keyword>
<feature type="compositionally biased region" description="Pro residues" evidence="2">
    <location>
        <begin position="404"/>
        <end position="418"/>
    </location>
</feature>
<evidence type="ECO:0000313" key="4">
    <source>
        <dbReference type="EMBL" id="OLP76647.1"/>
    </source>
</evidence>
<dbReference type="EMBL" id="LSRX01001962">
    <property type="protein sequence ID" value="OLP76647.1"/>
    <property type="molecule type" value="Genomic_DNA"/>
</dbReference>
<dbReference type="Proteomes" id="UP000186817">
    <property type="component" value="Unassembled WGS sequence"/>
</dbReference>
<gene>
    <name evidence="4" type="ORF">AK812_SmicGene43391</name>
</gene>
<feature type="region of interest" description="Disordered" evidence="2">
    <location>
        <begin position="1303"/>
        <end position="1366"/>
    </location>
</feature>
<evidence type="ECO:0000256" key="1">
    <source>
        <dbReference type="SAM" id="Coils"/>
    </source>
</evidence>
<dbReference type="GO" id="GO:0003676">
    <property type="term" value="F:nucleic acid binding"/>
    <property type="evidence" value="ECO:0007669"/>
    <property type="project" value="InterPro"/>
</dbReference>
<dbReference type="InterPro" id="IPR012337">
    <property type="entry name" value="RNaseH-like_sf"/>
</dbReference>
<organism evidence="4 5">
    <name type="scientific">Symbiodinium microadriaticum</name>
    <name type="common">Dinoflagellate</name>
    <name type="synonym">Zooxanthella microadriatica</name>
    <dbReference type="NCBI Taxonomy" id="2951"/>
    <lineage>
        <taxon>Eukaryota</taxon>
        <taxon>Sar</taxon>
        <taxon>Alveolata</taxon>
        <taxon>Dinophyceae</taxon>
        <taxon>Suessiales</taxon>
        <taxon>Symbiodiniaceae</taxon>
        <taxon>Symbiodinium</taxon>
    </lineage>
</organism>
<feature type="region of interest" description="Disordered" evidence="2">
    <location>
        <begin position="385"/>
        <end position="453"/>
    </location>
</feature>
<feature type="coiled-coil region" evidence="1">
    <location>
        <begin position="167"/>
        <end position="237"/>
    </location>
</feature>
<protein>
    <submittedName>
        <fullName evidence="4">Uncharacterized protein</fullName>
    </submittedName>
</protein>
<name>A0A1Q9C152_SYMMI</name>
<reference evidence="4 5" key="1">
    <citation type="submission" date="2016-02" db="EMBL/GenBank/DDBJ databases">
        <title>Genome analysis of coral dinoflagellate symbionts highlights evolutionary adaptations to a symbiotic lifestyle.</title>
        <authorList>
            <person name="Aranda M."/>
            <person name="Li Y."/>
            <person name="Liew Y.J."/>
            <person name="Baumgarten S."/>
            <person name="Simakov O."/>
            <person name="Wilson M."/>
            <person name="Piel J."/>
            <person name="Ashoor H."/>
            <person name="Bougouffa S."/>
            <person name="Bajic V.B."/>
            <person name="Ryu T."/>
            <person name="Ravasi T."/>
            <person name="Bayer T."/>
            <person name="Micklem G."/>
            <person name="Kim H."/>
            <person name="Bhak J."/>
            <person name="Lajeunesse T.C."/>
            <person name="Voolstra C.R."/>
        </authorList>
    </citation>
    <scope>NUCLEOTIDE SEQUENCE [LARGE SCALE GENOMIC DNA]</scope>
    <source>
        <strain evidence="4 5">CCMP2467</strain>
    </source>
</reference>
<feature type="compositionally biased region" description="Low complexity" evidence="2">
    <location>
        <begin position="345"/>
        <end position="355"/>
    </location>
</feature>
<feature type="transmembrane region" description="Helical" evidence="3">
    <location>
        <begin position="1387"/>
        <end position="1412"/>
    </location>
</feature>